<dbReference type="GO" id="GO:0046872">
    <property type="term" value="F:metal ion binding"/>
    <property type="evidence" value="ECO:0007669"/>
    <property type="project" value="UniProtKB-KW"/>
</dbReference>
<name>A0A8J4V8N9_9ROSI</name>
<dbReference type="AlphaFoldDB" id="A0A8J4V8N9"/>
<gene>
    <name evidence="8" type="ORF">CMV_025386</name>
</gene>
<evidence type="ECO:0000313" key="8">
    <source>
        <dbReference type="EMBL" id="KAF3948642.1"/>
    </source>
</evidence>
<dbReference type="Gene3D" id="3.40.50.1000">
    <property type="entry name" value="HAD superfamily/HAD-like"/>
    <property type="match status" value="1"/>
</dbReference>
<reference evidence="8" key="1">
    <citation type="submission" date="2020-03" db="EMBL/GenBank/DDBJ databases">
        <title>Castanea mollissima Vanexum genome sequencing.</title>
        <authorList>
            <person name="Staton M."/>
        </authorList>
    </citation>
    <scope>NUCLEOTIDE SEQUENCE</scope>
    <source>
        <tissue evidence="8">Leaf</tissue>
    </source>
</reference>
<dbReference type="EMBL" id="JRKL02006650">
    <property type="protein sequence ID" value="KAF3948642.1"/>
    <property type="molecule type" value="Genomic_DNA"/>
</dbReference>
<keyword evidence="2 6" id="KW-0479">Metal-binding</keyword>
<dbReference type="PIRSF" id="PIRSF017434">
    <property type="entry name" value="Purine_5'-nucleotidase"/>
    <property type="match status" value="1"/>
</dbReference>
<dbReference type="PANTHER" id="PTHR12103:SF12">
    <property type="entry name" value="FI20020P1"/>
    <property type="match status" value="1"/>
</dbReference>
<organism evidence="8 9">
    <name type="scientific">Castanea mollissima</name>
    <name type="common">Chinese chestnut</name>
    <dbReference type="NCBI Taxonomy" id="60419"/>
    <lineage>
        <taxon>Eukaryota</taxon>
        <taxon>Viridiplantae</taxon>
        <taxon>Streptophyta</taxon>
        <taxon>Embryophyta</taxon>
        <taxon>Tracheophyta</taxon>
        <taxon>Spermatophyta</taxon>
        <taxon>Magnoliopsida</taxon>
        <taxon>eudicotyledons</taxon>
        <taxon>Gunneridae</taxon>
        <taxon>Pentapetalae</taxon>
        <taxon>rosids</taxon>
        <taxon>fabids</taxon>
        <taxon>Fagales</taxon>
        <taxon>Fagaceae</taxon>
        <taxon>Castanea</taxon>
    </lineage>
</organism>
<dbReference type="FunFam" id="3.40.50.1000:FF:000126">
    <property type="entry name" value="Cytosolic purine 5-nucleotidase"/>
    <property type="match status" value="1"/>
</dbReference>
<dbReference type="GO" id="GO:0008253">
    <property type="term" value="F:5'-nucleotidase activity"/>
    <property type="evidence" value="ECO:0007669"/>
    <property type="project" value="TreeGrafter"/>
</dbReference>
<dbReference type="InterPro" id="IPR016695">
    <property type="entry name" value="Pur_nucleotidase"/>
</dbReference>
<dbReference type="SUPFAM" id="SSF56784">
    <property type="entry name" value="HAD-like"/>
    <property type="match status" value="1"/>
</dbReference>
<accession>A0A8J4V8N9</accession>
<evidence type="ECO:0000256" key="6">
    <source>
        <dbReference type="PIRSR" id="PIRSR017434-2"/>
    </source>
</evidence>
<evidence type="ECO:0000256" key="4">
    <source>
        <dbReference type="ARBA" id="ARBA00022842"/>
    </source>
</evidence>
<dbReference type="OrthoDB" id="8062037at2759"/>
<evidence type="ECO:0000256" key="1">
    <source>
        <dbReference type="ARBA" id="ARBA00009589"/>
    </source>
</evidence>
<dbReference type="Proteomes" id="UP000737018">
    <property type="component" value="Unassembled WGS sequence"/>
</dbReference>
<feature type="coiled-coil region" evidence="7">
    <location>
        <begin position="462"/>
        <end position="489"/>
    </location>
</feature>
<dbReference type="InterPro" id="IPR008380">
    <property type="entry name" value="HAD-SF_hydro_IG_5-nucl"/>
</dbReference>
<dbReference type="NCBIfam" id="TIGR02244">
    <property type="entry name" value="HAD-IG-Ncltidse"/>
    <property type="match status" value="1"/>
</dbReference>
<feature type="binding site" evidence="6">
    <location>
        <position position="117"/>
    </location>
    <ligand>
        <name>Mg(2+)</name>
        <dbReference type="ChEBI" id="CHEBI:18420"/>
    </ligand>
</feature>
<evidence type="ECO:0000256" key="2">
    <source>
        <dbReference type="ARBA" id="ARBA00022723"/>
    </source>
</evidence>
<keyword evidence="3" id="KW-0378">Hydrolase</keyword>
<keyword evidence="4 6" id="KW-0460">Magnesium</keyword>
<evidence type="ECO:0000256" key="7">
    <source>
        <dbReference type="SAM" id="Coils"/>
    </source>
</evidence>
<dbReference type="CDD" id="cd07522">
    <property type="entry name" value="HAD_cN-II"/>
    <property type="match status" value="1"/>
</dbReference>
<dbReference type="InterPro" id="IPR036412">
    <property type="entry name" value="HAD-like_sf"/>
</dbReference>
<evidence type="ECO:0008006" key="10">
    <source>
        <dbReference type="Google" id="ProtNLM"/>
    </source>
</evidence>
<evidence type="ECO:0000256" key="3">
    <source>
        <dbReference type="ARBA" id="ARBA00022801"/>
    </source>
</evidence>
<feature type="binding site" evidence="6">
    <location>
        <position position="400"/>
    </location>
    <ligand>
        <name>Mg(2+)</name>
        <dbReference type="ChEBI" id="CHEBI:18420"/>
    </ligand>
</feature>
<feature type="active site" description="Proton donor" evidence="5">
    <location>
        <position position="119"/>
    </location>
</feature>
<keyword evidence="7" id="KW-0175">Coiled coil</keyword>
<dbReference type="InterPro" id="IPR023214">
    <property type="entry name" value="HAD_sf"/>
</dbReference>
<keyword evidence="9" id="KW-1185">Reference proteome</keyword>
<protein>
    <recommendedName>
        <fullName evidence="10">5'-nucleotidase domain-containing protein DDB_G0275467</fullName>
    </recommendedName>
</protein>
<dbReference type="PANTHER" id="PTHR12103">
    <property type="entry name" value="5'-NUCLEOTIDASE DOMAIN-CONTAINING"/>
    <property type="match status" value="1"/>
</dbReference>
<dbReference type="Pfam" id="PF05761">
    <property type="entry name" value="5_nucleotid"/>
    <property type="match status" value="1"/>
</dbReference>
<evidence type="ECO:0000313" key="9">
    <source>
        <dbReference type="Proteomes" id="UP000737018"/>
    </source>
</evidence>
<evidence type="ECO:0000256" key="5">
    <source>
        <dbReference type="PIRSR" id="PIRSR017434-1"/>
    </source>
</evidence>
<proteinExistence type="inferred from homology"/>
<feature type="active site" description="Nucleophile" evidence="5">
    <location>
        <position position="117"/>
    </location>
</feature>
<sequence>MASLRRLFPLCSSSINRTAFSASEAREGFGGSFFRGYSVIASSDQTVLRPDDDCGQVAADSFITDDEIGKIRHEFDAARQCFHKIPKVLKGMPKMNPKGIYVNKNLRLDNIQVYGFDYDYTLAHYSANLQSLIYDLAKEHMVNELRYPEVCMKFKYDPTFPIRGLYYDRSKGCLLKLDFFGSIEPDGCYFGHRKLSRKEIEELYGTRHIGRDQARGLVGLMDFFCFSEACLIADVVQHFVDAKLEFDTSYIYEDVNRAIQHVHRSGFAHRGILADPHRYLVKNGELLRFLRMLREKGKKLFLLTNSPYYFVDGGMRFMLEDSLGYKDSWRELFDVVIAKAKKPEFYTSEHPFRCYDTEKDTLAYTKVDAFLPNKIYYHGCLKSFLQITKWNGPEVIYFGDHLFSDLRGPSKAGWRTAAIIHELESEIHIQNEDSYRFEQAKFHITQELLGKLHSTVAQSQRCEAYKSLFDELNEERQNARSMMKRMFNRCFGATFLTDTGQESAFAYHIHQYADVYTSKPENFLFYPPEAWLQSPFDIKILPHHVKVPSTLFEN</sequence>
<feature type="binding site" evidence="6">
    <location>
        <position position="119"/>
    </location>
    <ligand>
        <name>GMP</name>
        <dbReference type="ChEBI" id="CHEBI:58115"/>
    </ligand>
</feature>
<comment type="cofactor">
    <cofactor evidence="6">
        <name>Mg(2+)</name>
        <dbReference type="ChEBI" id="CHEBI:18420"/>
    </cofactor>
    <text evidence="6">Binds 1 Mg(2+) ion per subunit.</text>
</comment>
<comment type="similarity">
    <text evidence="1">Belongs to the 5'(3')-deoxyribonucleotidase family.</text>
</comment>
<comment type="caution">
    <text evidence="8">The sequence shown here is derived from an EMBL/GenBank/DDBJ whole genome shotgun (WGS) entry which is preliminary data.</text>
</comment>